<accession>A0AAV0TJM2</accession>
<name>A0AAV0TJM2_HYABA</name>
<feature type="compositionally biased region" description="Basic and acidic residues" evidence="1">
    <location>
        <begin position="191"/>
        <end position="200"/>
    </location>
</feature>
<evidence type="ECO:0000313" key="3">
    <source>
        <dbReference type="Proteomes" id="UP001162031"/>
    </source>
</evidence>
<comment type="caution">
    <text evidence="2">The sequence shown here is derived from an EMBL/GenBank/DDBJ whole genome shotgun (WGS) entry which is preliminary data.</text>
</comment>
<evidence type="ECO:0000256" key="1">
    <source>
        <dbReference type="SAM" id="MobiDB-lite"/>
    </source>
</evidence>
<feature type="region of interest" description="Disordered" evidence="1">
    <location>
        <begin position="155"/>
        <end position="219"/>
    </location>
</feature>
<protein>
    <recommendedName>
        <fullName evidence="4">RxLR effector candidate protein</fullName>
    </recommendedName>
</protein>
<sequence length="219" mass="23720">MHSTRPILIGGSGSQRSSPGTRSPNSVALASHSLPADMHHVHLSRFRTSASGARSSGLQPPRAPLVGSMPEPHFLPVETMPDLALGPRAETRDEPSLPQRAPAAVVQFASSCPGNIAFLRRNVTRSAWTPTLAPHAVDQDDFDLSKSPALAALRERGRHGNIASEEGEESARESDEQHYGMPRYDLQIPTDPRRRSERHGSCGNMSDTGDTGIFEFDDQ</sequence>
<evidence type="ECO:0000313" key="2">
    <source>
        <dbReference type="EMBL" id="CAI5723024.1"/>
    </source>
</evidence>
<feature type="region of interest" description="Disordered" evidence="1">
    <location>
        <begin position="1"/>
        <end position="34"/>
    </location>
</feature>
<evidence type="ECO:0008006" key="4">
    <source>
        <dbReference type="Google" id="ProtNLM"/>
    </source>
</evidence>
<organism evidence="2 3">
    <name type="scientific">Hyaloperonospora brassicae</name>
    <name type="common">Brassica downy mildew</name>
    <name type="synonym">Peronospora brassicae</name>
    <dbReference type="NCBI Taxonomy" id="162125"/>
    <lineage>
        <taxon>Eukaryota</taxon>
        <taxon>Sar</taxon>
        <taxon>Stramenopiles</taxon>
        <taxon>Oomycota</taxon>
        <taxon>Peronosporomycetes</taxon>
        <taxon>Peronosporales</taxon>
        <taxon>Peronosporaceae</taxon>
        <taxon>Hyaloperonospora</taxon>
    </lineage>
</organism>
<proteinExistence type="predicted"/>
<keyword evidence="3" id="KW-1185">Reference proteome</keyword>
<dbReference type="EMBL" id="CANTFL010000470">
    <property type="protein sequence ID" value="CAI5723024.1"/>
    <property type="molecule type" value="Genomic_DNA"/>
</dbReference>
<feature type="compositionally biased region" description="Polar residues" evidence="1">
    <location>
        <begin position="14"/>
        <end position="28"/>
    </location>
</feature>
<dbReference type="Proteomes" id="UP001162031">
    <property type="component" value="Unassembled WGS sequence"/>
</dbReference>
<reference evidence="2" key="1">
    <citation type="submission" date="2022-12" db="EMBL/GenBank/DDBJ databases">
        <authorList>
            <person name="Webb A."/>
        </authorList>
    </citation>
    <scope>NUCLEOTIDE SEQUENCE</scope>
    <source>
        <strain evidence="2">Hp1</strain>
    </source>
</reference>
<gene>
    <name evidence="2" type="ORF">HBR001_LOCUS3011</name>
</gene>
<feature type="compositionally biased region" description="Basic and acidic residues" evidence="1">
    <location>
        <begin position="169"/>
        <end position="178"/>
    </location>
</feature>
<dbReference type="AlphaFoldDB" id="A0AAV0TJM2"/>